<name>A0A511B0T9_9PROT</name>
<organism evidence="1 2">
    <name type="scientific">Gluconobacter wancherniae NBRC 103581</name>
    <dbReference type="NCBI Taxonomy" id="656744"/>
    <lineage>
        <taxon>Bacteria</taxon>
        <taxon>Pseudomonadati</taxon>
        <taxon>Pseudomonadota</taxon>
        <taxon>Alphaproteobacteria</taxon>
        <taxon>Acetobacterales</taxon>
        <taxon>Acetobacteraceae</taxon>
        <taxon>Gluconobacter</taxon>
    </lineage>
</organism>
<accession>A0A511B0T9</accession>
<dbReference type="Proteomes" id="UP000321230">
    <property type="component" value="Unassembled WGS sequence"/>
</dbReference>
<dbReference type="PANTHER" id="PTHR34655:SF2">
    <property type="entry name" value="PEROXIREDOXIN FAMILY PROTEIN"/>
    <property type="match status" value="1"/>
</dbReference>
<evidence type="ECO:0000313" key="2">
    <source>
        <dbReference type="Proteomes" id="UP000321230"/>
    </source>
</evidence>
<dbReference type="SUPFAM" id="SSF75169">
    <property type="entry name" value="DsrEFH-like"/>
    <property type="match status" value="1"/>
</dbReference>
<dbReference type="Gene3D" id="3.40.1260.10">
    <property type="entry name" value="DsrEFH-like"/>
    <property type="match status" value="1"/>
</dbReference>
<dbReference type="RefSeq" id="WP_146794568.1">
    <property type="nucleotide sequence ID" value="NZ_BEYS01000001.1"/>
</dbReference>
<reference evidence="1 2" key="1">
    <citation type="submission" date="2019-07" db="EMBL/GenBank/DDBJ databases">
        <title>Whole genome shotgun sequence of Gluconobacter wancherniae NBRC 103581.</title>
        <authorList>
            <person name="Hosoyama A."/>
            <person name="Uohara A."/>
            <person name="Ohji S."/>
            <person name="Ichikawa N."/>
        </authorList>
    </citation>
    <scope>NUCLEOTIDE SEQUENCE [LARGE SCALE GENOMIC DNA]</scope>
    <source>
        <strain evidence="1 2">NBRC 103581</strain>
    </source>
</reference>
<dbReference type="InterPro" id="IPR003787">
    <property type="entry name" value="Sulphur_relay_DsrE/F-like"/>
</dbReference>
<dbReference type="Pfam" id="PF02635">
    <property type="entry name" value="DsrE"/>
    <property type="match status" value="1"/>
</dbReference>
<proteinExistence type="predicted"/>
<keyword evidence="2" id="KW-1185">Reference proteome</keyword>
<dbReference type="AlphaFoldDB" id="A0A511B0T9"/>
<sequence length="126" mass="13595">MSGAPMYLTLADDSWQRAHYALVIAAGALSLGRDVVLFAGGRSVHALAKDWSALNDITSDIELSERGIAGFDDLRRALQELGCRFFACEAGMKMARLAPDNLIDGVEIRGIVSFLELVGQEKIVAI</sequence>
<dbReference type="InterPro" id="IPR027396">
    <property type="entry name" value="DsrEFH-like"/>
</dbReference>
<protein>
    <submittedName>
        <fullName evidence="1">Uncharacterized protein</fullName>
    </submittedName>
</protein>
<dbReference type="PANTHER" id="PTHR34655">
    <property type="entry name" value="CONSERVED WITHIN P. AEROPHILUM"/>
    <property type="match status" value="1"/>
</dbReference>
<comment type="caution">
    <text evidence="1">The sequence shown here is derived from an EMBL/GenBank/DDBJ whole genome shotgun (WGS) entry which is preliminary data.</text>
</comment>
<gene>
    <name evidence="1" type="ORF">GWA01_09830</name>
</gene>
<dbReference type="OrthoDB" id="7278589at2"/>
<evidence type="ECO:0000313" key="1">
    <source>
        <dbReference type="EMBL" id="GEK93213.1"/>
    </source>
</evidence>
<dbReference type="EMBL" id="BJUZ01000001">
    <property type="protein sequence ID" value="GEK93213.1"/>
    <property type="molecule type" value="Genomic_DNA"/>
</dbReference>